<sequence length="227" mass="25889">MAGFLTEVELDASRSGVIFDDPVTSLDSERRTKVAERLIELAKQRQVVVFTHEITFVHALRKAAKRQSVAVKSCSIQRVGEDQPGLITNDFPWSARDIPQRINGLESELARMRKQRAELTSEQYADQIGSLAGRLSQTLERAVNLHIVNELVDRGSNEVRPTKLKILPKFSQVDHDEYQAAYTQISGWATRHDNAPDENYVPPTIDEVEREVQWLKAWHDRVKRYAA</sequence>
<organism evidence="1 2">
    <name type="scientific">Leucobacter coleopterorum</name>
    <dbReference type="NCBI Taxonomy" id="2714933"/>
    <lineage>
        <taxon>Bacteria</taxon>
        <taxon>Bacillati</taxon>
        <taxon>Actinomycetota</taxon>
        <taxon>Actinomycetes</taxon>
        <taxon>Micrococcales</taxon>
        <taxon>Microbacteriaceae</taxon>
        <taxon>Leucobacter</taxon>
    </lineage>
</organism>
<keyword evidence="2" id="KW-1185">Reference proteome</keyword>
<dbReference type="InterPro" id="IPR027417">
    <property type="entry name" value="P-loop_NTPase"/>
</dbReference>
<accession>A0ABX6JY67</accession>
<evidence type="ECO:0000313" key="2">
    <source>
        <dbReference type="Proteomes" id="UP000503441"/>
    </source>
</evidence>
<evidence type="ECO:0008006" key="3">
    <source>
        <dbReference type="Google" id="ProtNLM"/>
    </source>
</evidence>
<dbReference type="Proteomes" id="UP000503441">
    <property type="component" value="Chromosome"/>
</dbReference>
<evidence type="ECO:0000313" key="1">
    <source>
        <dbReference type="EMBL" id="QIM17730.1"/>
    </source>
</evidence>
<dbReference type="SUPFAM" id="SSF52540">
    <property type="entry name" value="P-loop containing nucleoside triphosphate hydrolases"/>
    <property type="match status" value="1"/>
</dbReference>
<reference evidence="1 2" key="1">
    <citation type="submission" date="2020-03" db="EMBL/GenBank/DDBJ databases">
        <title>Leucobacter sp. nov., isolated from beetles.</title>
        <authorList>
            <person name="Hyun D.-W."/>
            <person name="Bae J.-W."/>
        </authorList>
    </citation>
    <scope>NUCLEOTIDE SEQUENCE [LARGE SCALE GENOMIC DNA]</scope>
    <source>
        <strain evidence="1 2">HDW9A</strain>
    </source>
</reference>
<dbReference type="EMBL" id="CP049933">
    <property type="protein sequence ID" value="QIM17730.1"/>
    <property type="molecule type" value="Genomic_DNA"/>
</dbReference>
<name>A0ABX6JY67_9MICO</name>
<proteinExistence type="predicted"/>
<protein>
    <recommendedName>
        <fullName evidence="3">AAA domain-containing protein</fullName>
    </recommendedName>
</protein>
<dbReference type="Gene3D" id="3.40.50.300">
    <property type="entry name" value="P-loop containing nucleotide triphosphate hydrolases"/>
    <property type="match status" value="1"/>
</dbReference>
<gene>
    <name evidence="1" type="ORF">G7066_01645</name>
</gene>